<dbReference type="STRING" id="37658.SAMN05661086_00539"/>
<organism evidence="1 2">
    <name type="scientific">Anaeromicropila populeti</name>
    <dbReference type="NCBI Taxonomy" id="37658"/>
    <lineage>
        <taxon>Bacteria</taxon>
        <taxon>Bacillati</taxon>
        <taxon>Bacillota</taxon>
        <taxon>Clostridia</taxon>
        <taxon>Lachnospirales</taxon>
        <taxon>Lachnospiraceae</taxon>
        <taxon>Anaeromicropila</taxon>
    </lineage>
</organism>
<accession>A0A1I6I897</accession>
<dbReference type="AlphaFoldDB" id="A0A1I6I897"/>
<dbReference type="OrthoDB" id="1761263at2"/>
<proteinExistence type="predicted"/>
<evidence type="ECO:0000313" key="2">
    <source>
        <dbReference type="Proteomes" id="UP000199659"/>
    </source>
</evidence>
<gene>
    <name evidence="1" type="ORF">SAMN05661086_00539</name>
</gene>
<name>A0A1I6I897_9FIRM</name>
<protein>
    <recommendedName>
        <fullName evidence="3">Peptidase_C39 like family protein</fullName>
    </recommendedName>
</protein>
<dbReference type="RefSeq" id="WP_092559159.1">
    <property type="nucleotide sequence ID" value="NZ_FOYZ01000002.1"/>
</dbReference>
<dbReference type="Gene3D" id="3.90.70.10">
    <property type="entry name" value="Cysteine proteinases"/>
    <property type="match status" value="1"/>
</dbReference>
<sequence length="849" mass="96855">MKHVYRALVLLVVFVVSIGFMQKNIKEVTISFDTTVEMAKATFPILHVKTSNYEINVLHGYSSSIEANVIRESVTPIGTDKNFELYMEDQNNEIRKIKYELRRISENELMETDTISALDETESGKSVKIRLKADLETGREYAVKITAVTSNGRKIHYYTRLKYYDTDSHLNDKMNFIQTLQDSIINKKNTENIVKYLEPDSQADNSSLAYVNINSSVENVTWGNLKPSVITDMMPVIKEFNIETTAVEFDYYISANAGSQKDETYHVKEFYRVRYTNERMYLLYYQRTMEAVFDIALTSITKNELKLGITNETDLEIFKNKENTKLSFVRQGALWYYNISANKAVKVFSFLDNKNLDYVRNGYMEHNIRILNMSDNGDLDFMVYGYFNRGDYEGRVGVLVYQFHADQNRIEELVYIPMETTYQILKEDVNQFGYVSQKGIFYFTLENVIYSYNIIAKKLDIIASNITEDELIYVKDGSYVGWQNSSIPEKAKTITLLNLETEEKSVIEADSGDCIKLLGSSESNILYGFAHTDDIVKTKDGIIIVPLYQVFICNGSGDILKTYEVEDIYVTDVKINENVIQLTRVKKSVTSGKMQYIAVKEDNIINNLETAEGGIVLETRVTDLALTEYYISLPDGVELKKTPTSRRTVNTIITEDTTLTLNRESKEEKYYVYGYGSIIDSFARLSDAIICADKAMGLVTNRNHQIVWERGGKFLRNQINFIEPVYTSANVNSIGASISMILELNGVSASPAKISKSELSISEILSDELGYQGINLTGCTLDQVLYYVSCSSPVIAMRSNDEAVLLTGYDEYYVYYLDPQSQGQKKVLLTMANTIFESYGNIFISYLKQ</sequence>
<reference evidence="1 2" key="1">
    <citation type="submission" date="2016-10" db="EMBL/GenBank/DDBJ databases">
        <authorList>
            <person name="de Groot N.N."/>
        </authorList>
    </citation>
    <scope>NUCLEOTIDE SEQUENCE [LARGE SCALE GENOMIC DNA]</scope>
    <source>
        <strain evidence="1 2">743A</strain>
    </source>
</reference>
<evidence type="ECO:0000313" key="1">
    <source>
        <dbReference type="EMBL" id="SFR62943.1"/>
    </source>
</evidence>
<dbReference type="Proteomes" id="UP000199659">
    <property type="component" value="Unassembled WGS sequence"/>
</dbReference>
<keyword evidence="2" id="KW-1185">Reference proteome</keyword>
<dbReference type="EMBL" id="FOYZ01000002">
    <property type="protein sequence ID" value="SFR62943.1"/>
    <property type="molecule type" value="Genomic_DNA"/>
</dbReference>
<evidence type="ECO:0008006" key="3">
    <source>
        <dbReference type="Google" id="ProtNLM"/>
    </source>
</evidence>